<dbReference type="Proteomes" id="UP000002489">
    <property type="component" value="Unassembled WGS sequence"/>
</dbReference>
<reference evidence="2" key="2">
    <citation type="submission" date="2025-08" db="UniProtKB">
        <authorList>
            <consortium name="EnsemblFungi"/>
        </authorList>
    </citation>
    <scope>IDENTIFICATION</scope>
    <source>
        <strain evidence="2">4287 / CBS 123668 / FGSC 9935 / NRRL 34936</strain>
    </source>
</reference>
<evidence type="ECO:0000313" key="3">
    <source>
        <dbReference type="Proteomes" id="UP000002489"/>
    </source>
</evidence>
<sequence length="95" mass="10803">MHIEIREAKAVGVEHEAAEEEYQQNENEQRRPSIRTRTALLVEDVWVSMTGEAAGTYSQPRKPKMGAQPSDTTINKRPSQERYWFGGGSQTIVQK</sequence>
<feature type="region of interest" description="Disordered" evidence="1">
    <location>
        <begin position="52"/>
        <end position="95"/>
    </location>
</feature>
<name>A0A0D2YHW0_FUSOF</name>
<feature type="compositionally biased region" description="Basic and acidic residues" evidence="1">
    <location>
        <begin position="1"/>
        <end position="16"/>
    </location>
</feature>
<organism evidence="2 3">
    <name type="scientific">Fusarium oxysporum (strain Fo5176)</name>
    <name type="common">Fusarium vascular wilt</name>
    <dbReference type="NCBI Taxonomy" id="660025"/>
    <lineage>
        <taxon>Eukaryota</taxon>
        <taxon>Fungi</taxon>
        <taxon>Dikarya</taxon>
        <taxon>Ascomycota</taxon>
        <taxon>Pezizomycotina</taxon>
        <taxon>Sordariomycetes</taxon>
        <taxon>Hypocreomycetidae</taxon>
        <taxon>Hypocreales</taxon>
        <taxon>Nectriaceae</taxon>
        <taxon>Fusarium</taxon>
        <taxon>Fusarium oxysporum species complex</taxon>
    </lineage>
</organism>
<feature type="region of interest" description="Disordered" evidence="1">
    <location>
        <begin position="1"/>
        <end position="35"/>
    </location>
</feature>
<protein>
    <submittedName>
        <fullName evidence="2">Uncharacterized protein</fullName>
    </submittedName>
</protein>
<reference evidence="3" key="1">
    <citation type="journal article" date="2012" name="Mol. Plant Microbe Interact.">
        <title>A highly conserved effector in Fusarium oxysporum is required for full virulence on Arabidopsis.</title>
        <authorList>
            <person name="Thatcher L.F."/>
            <person name="Gardiner D.M."/>
            <person name="Kazan K."/>
            <person name="Manners J."/>
        </authorList>
    </citation>
    <scope>NUCLEOTIDE SEQUENCE [LARGE SCALE GENOMIC DNA]</scope>
    <source>
        <strain evidence="3">Fo5176</strain>
    </source>
</reference>
<dbReference type="AlphaFoldDB" id="A0A0D2YHW0"/>
<evidence type="ECO:0000313" key="2">
    <source>
        <dbReference type="EnsemblFungi" id="FOXG_15906P0"/>
    </source>
</evidence>
<proteinExistence type="predicted"/>
<dbReference type="EnsemblFungi" id="FOXG_15906T0">
    <property type="protein sequence ID" value="FOXG_15906P0"/>
    <property type="gene ID" value="FOXG_15906"/>
</dbReference>
<accession>A0A0D2YHW0</accession>
<evidence type="ECO:0000256" key="1">
    <source>
        <dbReference type="SAM" id="MobiDB-lite"/>
    </source>
</evidence>